<comment type="similarity">
    <text evidence="4">Belongs to the adenylate kinase family.</text>
</comment>
<organism evidence="5 6">
    <name type="scientific">Nematostella vectensis</name>
    <name type="common">Starlet sea anemone</name>
    <dbReference type="NCBI Taxonomy" id="45351"/>
    <lineage>
        <taxon>Eukaryota</taxon>
        <taxon>Metazoa</taxon>
        <taxon>Cnidaria</taxon>
        <taxon>Anthozoa</taxon>
        <taxon>Hexacorallia</taxon>
        <taxon>Actiniaria</taxon>
        <taxon>Edwardsiidae</taxon>
        <taxon>Nematostella</taxon>
    </lineage>
</organism>
<dbReference type="InterPro" id="IPR000850">
    <property type="entry name" value="Adenylat/UMP-CMP_kin"/>
</dbReference>
<name>A7TAJ9_NEMVE</name>
<dbReference type="Proteomes" id="UP000001593">
    <property type="component" value="Unassembled WGS sequence"/>
</dbReference>
<proteinExistence type="inferred from homology"/>
<evidence type="ECO:0000256" key="3">
    <source>
        <dbReference type="ARBA" id="ARBA00022777"/>
    </source>
</evidence>
<keyword evidence="2" id="KW-0547">Nucleotide-binding</keyword>
<dbReference type="SUPFAM" id="SSF52540">
    <property type="entry name" value="P-loop containing nucleoside triphosphate hydrolases"/>
    <property type="match status" value="1"/>
</dbReference>
<dbReference type="GO" id="GO:0006225">
    <property type="term" value="P:UDP biosynthetic process"/>
    <property type="evidence" value="ECO:0000318"/>
    <property type="project" value="GO_Central"/>
</dbReference>
<dbReference type="Pfam" id="PF00406">
    <property type="entry name" value="ADK"/>
    <property type="match status" value="1"/>
</dbReference>
<dbReference type="HOGENOM" id="CLU_032354_8_3_1"/>
<sequence length="86" mass="9248">MSSASKPVVIFVLGGPGAGKGTQCERIVKEYGYVHLSAGELLREERKSGSKDGDLIENCMTEGKIVPVAITVSLLQKVRLHNTVYS</sequence>
<dbReference type="STRING" id="45351.A7TAJ9"/>
<protein>
    <recommendedName>
        <fullName evidence="7">Nucleoside-diphosphate kinase</fullName>
    </recommendedName>
</protein>
<dbReference type="InterPro" id="IPR027417">
    <property type="entry name" value="P-loop_NTPase"/>
</dbReference>
<reference evidence="5 6" key="1">
    <citation type="journal article" date="2007" name="Science">
        <title>Sea anemone genome reveals ancestral eumetazoan gene repertoire and genomic organization.</title>
        <authorList>
            <person name="Putnam N.H."/>
            <person name="Srivastava M."/>
            <person name="Hellsten U."/>
            <person name="Dirks B."/>
            <person name="Chapman J."/>
            <person name="Salamov A."/>
            <person name="Terry A."/>
            <person name="Shapiro H."/>
            <person name="Lindquist E."/>
            <person name="Kapitonov V.V."/>
            <person name="Jurka J."/>
            <person name="Genikhovich G."/>
            <person name="Grigoriev I.V."/>
            <person name="Lucas S.M."/>
            <person name="Steele R.E."/>
            <person name="Finnerty J.R."/>
            <person name="Technau U."/>
            <person name="Martindale M.Q."/>
            <person name="Rokhsar D.S."/>
        </authorList>
    </citation>
    <scope>NUCLEOTIDE SEQUENCE [LARGE SCALE GENOMIC DNA]</scope>
    <source>
        <strain evidence="6">CH2 X CH6</strain>
    </source>
</reference>
<evidence type="ECO:0000256" key="1">
    <source>
        <dbReference type="ARBA" id="ARBA00022679"/>
    </source>
</evidence>
<dbReference type="GO" id="GO:0046705">
    <property type="term" value="P:CDP biosynthetic process"/>
    <property type="evidence" value="ECO:0000318"/>
    <property type="project" value="GO_Central"/>
</dbReference>
<evidence type="ECO:0000256" key="2">
    <source>
        <dbReference type="ARBA" id="ARBA00022741"/>
    </source>
</evidence>
<dbReference type="Gene3D" id="3.40.50.300">
    <property type="entry name" value="P-loop containing nucleotide triphosphate hydrolases"/>
    <property type="match status" value="1"/>
</dbReference>
<dbReference type="eggNOG" id="KOG3079">
    <property type="taxonomic scope" value="Eukaryota"/>
</dbReference>
<keyword evidence="6" id="KW-1185">Reference proteome</keyword>
<keyword evidence="1 4" id="KW-0808">Transferase</keyword>
<evidence type="ECO:0000313" key="6">
    <source>
        <dbReference type="Proteomes" id="UP000001593"/>
    </source>
</evidence>
<dbReference type="PRINTS" id="PR00094">
    <property type="entry name" value="ADENYLTKNASE"/>
</dbReference>
<evidence type="ECO:0000256" key="4">
    <source>
        <dbReference type="RuleBase" id="RU003330"/>
    </source>
</evidence>
<dbReference type="AlphaFoldDB" id="A7TAJ9"/>
<gene>
    <name evidence="5" type="ORF">NEMVEDRAFT_v1g152475</name>
</gene>
<dbReference type="PhylomeDB" id="A7TAJ9"/>
<dbReference type="OMA" id="ISWRDMK"/>
<accession>A7TAJ9</accession>
<dbReference type="GO" id="GO:0005524">
    <property type="term" value="F:ATP binding"/>
    <property type="evidence" value="ECO:0007669"/>
    <property type="project" value="InterPro"/>
</dbReference>
<keyword evidence="3 4" id="KW-0418">Kinase</keyword>
<dbReference type="PANTHER" id="PTHR23359">
    <property type="entry name" value="NUCLEOTIDE KINASE"/>
    <property type="match status" value="1"/>
</dbReference>
<dbReference type="GO" id="GO:0005634">
    <property type="term" value="C:nucleus"/>
    <property type="evidence" value="ECO:0000318"/>
    <property type="project" value="GO_Central"/>
</dbReference>
<dbReference type="GO" id="GO:0033862">
    <property type="term" value="F:UMP kinase activity"/>
    <property type="evidence" value="ECO:0000318"/>
    <property type="project" value="GO_Central"/>
</dbReference>
<evidence type="ECO:0000313" key="5">
    <source>
        <dbReference type="EMBL" id="EDO26972.1"/>
    </source>
</evidence>
<dbReference type="GO" id="GO:0005737">
    <property type="term" value="C:cytoplasm"/>
    <property type="evidence" value="ECO:0000318"/>
    <property type="project" value="GO_Central"/>
</dbReference>
<evidence type="ECO:0008006" key="7">
    <source>
        <dbReference type="Google" id="ProtNLM"/>
    </source>
</evidence>
<dbReference type="EMBL" id="DS474185">
    <property type="protein sequence ID" value="EDO26972.1"/>
    <property type="molecule type" value="Genomic_DNA"/>
</dbReference>
<dbReference type="InParanoid" id="A7TAJ9"/>
<dbReference type="CDD" id="cd01428">
    <property type="entry name" value="ADK"/>
    <property type="match status" value="1"/>
</dbReference>